<keyword evidence="2" id="KW-1185">Reference proteome</keyword>
<dbReference type="Proteomes" id="UP000008784">
    <property type="component" value="Unassembled WGS sequence"/>
</dbReference>
<organism evidence="1 2">
    <name type="scientific">Arthrobotrys oligospora (strain ATCC 24927 / CBS 115.81 / DSM 1491)</name>
    <name type="common">Nematode-trapping fungus</name>
    <name type="synonym">Didymozoophaga oligospora</name>
    <dbReference type="NCBI Taxonomy" id="756982"/>
    <lineage>
        <taxon>Eukaryota</taxon>
        <taxon>Fungi</taxon>
        <taxon>Dikarya</taxon>
        <taxon>Ascomycota</taxon>
        <taxon>Pezizomycotina</taxon>
        <taxon>Orbiliomycetes</taxon>
        <taxon>Orbiliales</taxon>
        <taxon>Orbiliaceae</taxon>
        <taxon>Orbilia</taxon>
        <taxon>Orbilia oligospora</taxon>
    </lineage>
</organism>
<dbReference type="RefSeq" id="XP_011124059.1">
    <property type="nucleotide sequence ID" value="XM_011125757.1"/>
</dbReference>
<dbReference type="EMBL" id="ADOT01000160">
    <property type="protein sequence ID" value="EGX47284.1"/>
    <property type="molecule type" value="Genomic_DNA"/>
</dbReference>
<evidence type="ECO:0000313" key="2">
    <source>
        <dbReference type="Proteomes" id="UP000008784"/>
    </source>
</evidence>
<dbReference type="AlphaFoldDB" id="G1XHU7"/>
<comment type="caution">
    <text evidence="1">The sequence shown here is derived from an EMBL/GenBank/DDBJ whole genome shotgun (WGS) entry which is preliminary data.</text>
</comment>
<proteinExistence type="predicted"/>
<dbReference type="InParanoid" id="G1XHU7"/>
<gene>
    <name evidence="1" type="ORF">AOL_s00088g60</name>
</gene>
<reference evidence="1 2" key="1">
    <citation type="journal article" date="2011" name="PLoS Pathog.">
        <title>Genomic and proteomic analyses of the fungus Arthrobotrys oligospora provide insights into nematode-trap formation.</title>
        <authorList>
            <person name="Yang J."/>
            <person name="Wang L."/>
            <person name="Ji X."/>
            <person name="Feng Y."/>
            <person name="Li X."/>
            <person name="Zou C."/>
            <person name="Xu J."/>
            <person name="Ren Y."/>
            <person name="Mi Q."/>
            <person name="Wu J."/>
            <person name="Liu S."/>
            <person name="Liu Y."/>
            <person name="Huang X."/>
            <person name="Wang H."/>
            <person name="Niu X."/>
            <person name="Li J."/>
            <person name="Liang L."/>
            <person name="Luo Y."/>
            <person name="Ji K."/>
            <person name="Zhou W."/>
            <person name="Yu Z."/>
            <person name="Li G."/>
            <person name="Liu Y."/>
            <person name="Li L."/>
            <person name="Qiao M."/>
            <person name="Feng L."/>
            <person name="Zhang K.-Q."/>
        </authorList>
    </citation>
    <scope>NUCLEOTIDE SEQUENCE [LARGE SCALE GENOMIC DNA]</scope>
    <source>
        <strain evidence="2">ATCC 24927 / CBS 115.81 / DSM 1491</strain>
    </source>
</reference>
<sequence length="101" mass="11436">MKYDKSVLNPTLPISGDNHILSKSEKGYHIIPIEIATPYSCNPVFGDSTSSNEEYSILQDLSDRQIMSEDYKYRPQMAFSNTSKGELNKEIPKSAHYMATK</sequence>
<protein>
    <submittedName>
        <fullName evidence="1">Uncharacterized protein</fullName>
    </submittedName>
</protein>
<dbReference type="HOGENOM" id="CLU_2291033_0_0_1"/>
<name>G1XHU7_ARTOA</name>
<dbReference type="GeneID" id="22895041"/>
<evidence type="ECO:0000313" key="1">
    <source>
        <dbReference type="EMBL" id="EGX47284.1"/>
    </source>
</evidence>
<accession>G1XHU7</accession>